<evidence type="ECO:0000256" key="6">
    <source>
        <dbReference type="ARBA" id="ARBA00025737"/>
    </source>
</evidence>
<evidence type="ECO:0000259" key="7">
    <source>
        <dbReference type="Pfam" id="PF04261"/>
    </source>
</evidence>
<evidence type="ECO:0000313" key="9">
    <source>
        <dbReference type="EMBL" id="KAL3309083.1"/>
    </source>
</evidence>
<keyword evidence="5" id="KW-0408">Iron</keyword>
<evidence type="ECO:0000313" key="10">
    <source>
        <dbReference type="Proteomes" id="UP001626550"/>
    </source>
</evidence>
<feature type="domain" description="Dyp-type peroxidase C-terminal" evidence="8">
    <location>
        <begin position="171"/>
        <end position="327"/>
    </location>
</feature>
<feature type="domain" description="Dyp-type peroxidase N-terminal" evidence="7">
    <location>
        <begin position="34"/>
        <end position="154"/>
    </location>
</feature>
<dbReference type="PANTHER" id="PTHR30521">
    <property type="entry name" value="DEFERROCHELATASE/PEROXIDASE"/>
    <property type="match status" value="1"/>
</dbReference>
<dbReference type="InterPro" id="IPR011008">
    <property type="entry name" value="Dimeric_a/b-barrel"/>
</dbReference>
<dbReference type="GO" id="GO:0004601">
    <property type="term" value="F:peroxidase activity"/>
    <property type="evidence" value="ECO:0007669"/>
    <property type="project" value="UniProtKB-KW"/>
</dbReference>
<dbReference type="Proteomes" id="UP001626550">
    <property type="component" value="Unassembled WGS sequence"/>
</dbReference>
<dbReference type="SUPFAM" id="SSF54909">
    <property type="entry name" value="Dimeric alpha+beta barrel"/>
    <property type="match status" value="1"/>
</dbReference>
<evidence type="ECO:0000256" key="4">
    <source>
        <dbReference type="ARBA" id="ARBA00023002"/>
    </source>
</evidence>
<evidence type="ECO:0000256" key="5">
    <source>
        <dbReference type="ARBA" id="ARBA00023004"/>
    </source>
</evidence>
<evidence type="ECO:0000256" key="2">
    <source>
        <dbReference type="ARBA" id="ARBA00022559"/>
    </source>
</evidence>
<keyword evidence="3" id="KW-0479">Metal-binding</keyword>
<name>A0ABD2PNK9_9PLAT</name>
<evidence type="ECO:0000259" key="8">
    <source>
        <dbReference type="Pfam" id="PF20628"/>
    </source>
</evidence>
<reference evidence="9 10" key="1">
    <citation type="submission" date="2024-11" db="EMBL/GenBank/DDBJ databases">
        <title>Adaptive evolution of stress response genes in parasites aligns with host niche diversity.</title>
        <authorList>
            <person name="Hahn C."/>
            <person name="Resl P."/>
        </authorList>
    </citation>
    <scope>NUCLEOTIDE SEQUENCE [LARGE SCALE GENOMIC DNA]</scope>
    <source>
        <strain evidence="9">EGGRZ-B1_66</strain>
        <tissue evidence="9">Body</tissue>
    </source>
</reference>
<gene>
    <name evidence="9" type="ORF">Ciccas_012376</name>
</gene>
<evidence type="ECO:0000256" key="1">
    <source>
        <dbReference type="ARBA" id="ARBA00001970"/>
    </source>
</evidence>
<dbReference type="InterPro" id="IPR006314">
    <property type="entry name" value="Dyp_peroxidase"/>
</dbReference>
<dbReference type="EMBL" id="JBJKFK010004315">
    <property type="protein sequence ID" value="KAL3309083.1"/>
    <property type="molecule type" value="Genomic_DNA"/>
</dbReference>
<accession>A0ABD2PNK9</accession>
<dbReference type="Pfam" id="PF20628">
    <property type="entry name" value="Dyp_perox_C"/>
    <property type="match status" value="1"/>
</dbReference>
<comment type="cofactor">
    <cofactor evidence="1">
        <name>heme b</name>
        <dbReference type="ChEBI" id="CHEBI:60344"/>
    </cofactor>
</comment>
<sequence>MQLRIHFFLNLSSTDDEDKSKPLNSAILCRNKVVSETKNHALYLTIHLAPGASAAEVVKTLAKLETCIDKICPLDLRDEDNEILAGIGFGPNFLKRIYHDSAKNGIANFTYGHRKGGMADMPATGGDIFIHAKCHERGKLFELAQAIMKEMPEKSVQSFEDIYGWVYKYGRDLSGFIDGTENVADPDERREVAINSKTGGSYTIAQKWIHKHDVINSTPDAEMEKWIGRRRADSVSIIPKPLSSHVSRTTGRVDLSKPKKYQIVRQSQPFGTVSGDSGLFFIAYSNTPDSFNWMLDQMAGADDGIYDHVFHMSQCKTGAYFYFPSQQELNDIFRGNDVKTSSGKSGKFW</sequence>
<keyword evidence="4" id="KW-0560">Oxidoreductase</keyword>
<dbReference type="Pfam" id="PF04261">
    <property type="entry name" value="Dyp_perox_N"/>
    <property type="match status" value="1"/>
</dbReference>
<comment type="caution">
    <text evidence="9">The sequence shown here is derived from an EMBL/GenBank/DDBJ whole genome shotgun (WGS) entry which is preliminary data.</text>
</comment>
<dbReference type="InterPro" id="IPR048327">
    <property type="entry name" value="Dyp_perox_N"/>
</dbReference>
<evidence type="ECO:0008006" key="11">
    <source>
        <dbReference type="Google" id="ProtNLM"/>
    </source>
</evidence>
<dbReference type="NCBIfam" id="TIGR01413">
    <property type="entry name" value="Dyp_perox_fam"/>
    <property type="match status" value="1"/>
</dbReference>
<organism evidence="9 10">
    <name type="scientific">Cichlidogyrus casuarinus</name>
    <dbReference type="NCBI Taxonomy" id="1844966"/>
    <lineage>
        <taxon>Eukaryota</taxon>
        <taxon>Metazoa</taxon>
        <taxon>Spiralia</taxon>
        <taxon>Lophotrochozoa</taxon>
        <taxon>Platyhelminthes</taxon>
        <taxon>Monogenea</taxon>
        <taxon>Monopisthocotylea</taxon>
        <taxon>Dactylogyridea</taxon>
        <taxon>Ancyrocephalidae</taxon>
        <taxon>Cichlidogyrus</taxon>
    </lineage>
</organism>
<dbReference type="InterPro" id="IPR048328">
    <property type="entry name" value="Dyp_perox_C"/>
</dbReference>
<evidence type="ECO:0000256" key="3">
    <source>
        <dbReference type="ARBA" id="ARBA00022723"/>
    </source>
</evidence>
<keyword evidence="10" id="KW-1185">Reference proteome</keyword>
<comment type="similarity">
    <text evidence="6">Belongs to the DyP-type peroxidase family.</text>
</comment>
<protein>
    <recommendedName>
        <fullName evidence="11">Deferrochelatase/peroxidase YfeX</fullName>
    </recommendedName>
</protein>
<proteinExistence type="inferred from homology"/>
<dbReference type="AlphaFoldDB" id="A0ABD2PNK9"/>
<keyword evidence="2" id="KW-0575">Peroxidase</keyword>
<dbReference type="PROSITE" id="PS51404">
    <property type="entry name" value="DYP_PEROXIDASE"/>
    <property type="match status" value="1"/>
</dbReference>
<dbReference type="PANTHER" id="PTHR30521:SF0">
    <property type="entry name" value="DYP-TYPE PEROXIDASE FAMILY PROTEIN"/>
    <property type="match status" value="1"/>
</dbReference>
<dbReference type="GO" id="GO:0046872">
    <property type="term" value="F:metal ion binding"/>
    <property type="evidence" value="ECO:0007669"/>
    <property type="project" value="UniProtKB-KW"/>
</dbReference>